<evidence type="ECO:0000313" key="1">
    <source>
        <dbReference type="EMBL" id="SHM44620.1"/>
    </source>
</evidence>
<dbReference type="EMBL" id="FRCL01000004">
    <property type="protein sequence ID" value="SHM44620.1"/>
    <property type="molecule type" value="Genomic_DNA"/>
</dbReference>
<organism evidence="1 2">
    <name type="scientific">Flavobacterium xinjiangense</name>
    <dbReference type="NCBI Taxonomy" id="178356"/>
    <lineage>
        <taxon>Bacteria</taxon>
        <taxon>Pseudomonadati</taxon>
        <taxon>Bacteroidota</taxon>
        <taxon>Flavobacteriia</taxon>
        <taxon>Flavobacteriales</taxon>
        <taxon>Flavobacteriaceae</taxon>
        <taxon>Flavobacterium</taxon>
    </lineage>
</organism>
<gene>
    <name evidence="1" type="ORF">SAMN05216269_104230</name>
</gene>
<accession>A0A1M7IV51</accession>
<reference evidence="2" key="1">
    <citation type="submission" date="2016-11" db="EMBL/GenBank/DDBJ databases">
        <authorList>
            <person name="Varghese N."/>
            <person name="Submissions S."/>
        </authorList>
    </citation>
    <scope>NUCLEOTIDE SEQUENCE [LARGE SCALE GENOMIC DNA]</scope>
    <source>
        <strain evidence="2">CGMCC 1.2749</strain>
    </source>
</reference>
<proteinExistence type="predicted"/>
<protein>
    <submittedName>
        <fullName evidence="1">Uncharacterized protein</fullName>
    </submittedName>
</protein>
<dbReference type="AlphaFoldDB" id="A0A1M7IV51"/>
<sequence>MVEYEPFNIVKKTIRIKSKAPKKTPYTRGKSQVAI</sequence>
<evidence type="ECO:0000313" key="2">
    <source>
        <dbReference type="Proteomes" id="UP000184092"/>
    </source>
</evidence>
<name>A0A1M7IV51_9FLAO</name>
<dbReference type="Proteomes" id="UP000184092">
    <property type="component" value="Unassembled WGS sequence"/>
</dbReference>
<keyword evidence="2" id="KW-1185">Reference proteome</keyword>